<dbReference type="EMBL" id="CAMKVN010021534">
    <property type="protein sequence ID" value="CAI2199499.1"/>
    <property type="molecule type" value="Genomic_DNA"/>
</dbReference>
<protein>
    <submittedName>
        <fullName evidence="2">3111_t:CDS:1</fullName>
    </submittedName>
</protein>
<feature type="non-terminal residue" evidence="2">
    <location>
        <position position="1"/>
    </location>
</feature>
<dbReference type="Proteomes" id="UP001153678">
    <property type="component" value="Unassembled WGS sequence"/>
</dbReference>
<organism evidence="2 3">
    <name type="scientific">Funneliformis geosporum</name>
    <dbReference type="NCBI Taxonomy" id="1117311"/>
    <lineage>
        <taxon>Eukaryota</taxon>
        <taxon>Fungi</taxon>
        <taxon>Fungi incertae sedis</taxon>
        <taxon>Mucoromycota</taxon>
        <taxon>Glomeromycotina</taxon>
        <taxon>Glomeromycetes</taxon>
        <taxon>Glomerales</taxon>
        <taxon>Glomeraceae</taxon>
        <taxon>Funneliformis</taxon>
    </lineage>
</organism>
<keyword evidence="3" id="KW-1185">Reference proteome</keyword>
<gene>
    <name evidence="2" type="ORF">FWILDA_LOCUS19104</name>
</gene>
<proteinExistence type="predicted"/>
<name>A0A9W4TB92_9GLOM</name>
<evidence type="ECO:0000313" key="2">
    <source>
        <dbReference type="EMBL" id="CAI2199499.1"/>
    </source>
</evidence>
<feature type="region of interest" description="Disordered" evidence="1">
    <location>
        <begin position="1"/>
        <end position="32"/>
    </location>
</feature>
<accession>A0A9W4TB92</accession>
<sequence>MAHKNNRNKIHERPTSSISASSSSGLAGNKKTSDRAIDAFKAYNRNLRHRAEKKGNNFEAMFFDMMNNTIEEACTDRLVKHLSAN</sequence>
<dbReference type="AlphaFoldDB" id="A0A9W4TB92"/>
<evidence type="ECO:0000313" key="3">
    <source>
        <dbReference type="Proteomes" id="UP001153678"/>
    </source>
</evidence>
<dbReference type="OrthoDB" id="10465211at2759"/>
<evidence type="ECO:0000256" key="1">
    <source>
        <dbReference type="SAM" id="MobiDB-lite"/>
    </source>
</evidence>
<feature type="non-terminal residue" evidence="2">
    <location>
        <position position="85"/>
    </location>
</feature>
<comment type="caution">
    <text evidence="2">The sequence shown here is derived from an EMBL/GenBank/DDBJ whole genome shotgun (WGS) entry which is preliminary data.</text>
</comment>
<reference evidence="2" key="1">
    <citation type="submission" date="2022-08" db="EMBL/GenBank/DDBJ databases">
        <authorList>
            <person name="Kallberg Y."/>
            <person name="Tangrot J."/>
            <person name="Rosling A."/>
        </authorList>
    </citation>
    <scope>NUCLEOTIDE SEQUENCE</scope>
    <source>
        <strain evidence="2">Wild A</strain>
    </source>
</reference>